<gene>
    <name evidence="2" type="ORF">TKK_007653</name>
</gene>
<reference evidence="2 3" key="1">
    <citation type="journal article" date="2024" name="bioRxiv">
        <title>A reference genome for Trichogramma kaykai: A tiny desert-dwelling parasitoid wasp with competing sex-ratio distorters.</title>
        <authorList>
            <person name="Culotta J."/>
            <person name="Lindsey A.R."/>
        </authorList>
    </citation>
    <scope>NUCLEOTIDE SEQUENCE [LARGE SCALE GENOMIC DNA]</scope>
    <source>
        <strain evidence="2 3">KSX58</strain>
    </source>
</reference>
<dbReference type="Pfam" id="PF00078">
    <property type="entry name" value="RVT_1"/>
    <property type="match status" value="1"/>
</dbReference>
<dbReference type="AlphaFoldDB" id="A0ABD2WZL5"/>
<dbReference type="InterPro" id="IPR043502">
    <property type="entry name" value="DNA/RNA_pol_sf"/>
</dbReference>
<dbReference type="EMBL" id="JBJJXI010000059">
    <property type="protein sequence ID" value="KAL3398498.1"/>
    <property type="molecule type" value="Genomic_DNA"/>
</dbReference>
<organism evidence="2 3">
    <name type="scientific">Trichogramma kaykai</name>
    <dbReference type="NCBI Taxonomy" id="54128"/>
    <lineage>
        <taxon>Eukaryota</taxon>
        <taxon>Metazoa</taxon>
        <taxon>Ecdysozoa</taxon>
        <taxon>Arthropoda</taxon>
        <taxon>Hexapoda</taxon>
        <taxon>Insecta</taxon>
        <taxon>Pterygota</taxon>
        <taxon>Neoptera</taxon>
        <taxon>Endopterygota</taxon>
        <taxon>Hymenoptera</taxon>
        <taxon>Apocrita</taxon>
        <taxon>Proctotrupomorpha</taxon>
        <taxon>Chalcidoidea</taxon>
        <taxon>Trichogrammatidae</taxon>
        <taxon>Trichogramma</taxon>
    </lineage>
</organism>
<dbReference type="InterPro" id="IPR052560">
    <property type="entry name" value="RdDP_mobile_element"/>
</dbReference>
<dbReference type="PROSITE" id="PS50878">
    <property type="entry name" value="RT_POL"/>
    <property type="match status" value="1"/>
</dbReference>
<keyword evidence="3" id="KW-1185">Reference proteome</keyword>
<dbReference type="CDD" id="cd01650">
    <property type="entry name" value="RT_nLTR_like"/>
    <property type="match status" value="1"/>
</dbReference>
<protein>
    <recommendedName>
        <fullName evidence="1">Reverse transcriptase domain-containing protein</fullName>
    </recommendedName>
</protein>
<accession>A0ABD2WZL5</accession>
<dbReference type="Proteomes" id="UP001627154">
    <property type="component" value="Unassembled WGS sequence"/>
</dbReference>
<evidence type="ECO:0000259" key="1">
    <source>
        <dbReference type="PROSITE" id="PS50878"/>
    </source>
</evidence>
<name>A0ABD2WZL5_9HYME</name>
<proteinExistence type="predicted"/>
<dbReference type="PANTHER" id="PTHR36688:SF1">
    <property type="entry name" value="ENDONUCLEASE_EXONUCLEASE_PHOSPHATASE DOMAIN-CONTAINING PROTEIN"/>
    <property type="match status" value="1"/>
</dbReference>
<comment type="caution">
    <text evidence="2">The sequence shown here is derived from an EMBL/GenBank/DDBJ whole genome shotgun (WGS) entry which is preliminary data.</text>
</comment>
<sequence length="388" mass="43522">MQPDSDISSTLDKITPPWAPTDPSYMPDCQRNDFLDSHFTFLEFNIALEQKNDRSAPGLDGISFEILKKLPINYKLLLLDLFNQMFSQSTFPDAWREAYVHFIRKAEGRGYRPISLTSCSCKLFETMLKGSLQWWAESGKWLPSSQHGFRKSNSCSDNLANLTVTIESAFKEGLEIYAAFVDIEGAFDKVNIDLLLKKLATKGASLRVVSFVKFATAERFIFTDSNKKDCTVAHKGLPQGAVLSPLLHAIYAASITDNLPPDVFASCFADDVAIYTISDPHSNKLATLEEAIHTLDSNITNIALSIAPKKSKFMHFHNSNFKPGDKQIKIKSHSIKSVGNNRFLGIILDHKLTFDRHITHIHKRCMASLNIIKSWLEPGGGLTLKLFF</sequence>
<dbReference type="GO" id="GO:0071897">
    <property type="term" value="P:DNA biosynthetic process"/>
    <property type="evidence" value="ECO:0007669"/>
    <property type="project" value="UniProtKB-ARBA"/>
</dbReference>
<feature type="domain" description="Reverse transcriptase" evidence="1">
    <location>
        <begin position="84"/>
        <end position="348"/>
    </location>
</feature>
<dbReference type="SUPFAM" id="SSF56672">
    <property type="entry name" value="DNA/RNA polymerases"/>
    <property type="match status" value="1"/>
</dbReference>
<evidence type="ECO:0000313" key="3">
    <source>
        <dbReference type="Proteomes" id="UP001627154"/>
    </source>
</evidence>
<dbReference type="PANTHER" id="PTHR36688">
    <property type="entry name" value="ENDO/EXONUCLEASE/PHOSPHATASE DOMAIN-CONTAINING PROTEIN"/>
    <property type="match status" value="1"/>
</dbReference>
<evidence type="ECO:0000313" key="2">
    <source>
        <dbReference type="EMBL" id="KAL3398498.1"/>
    </source>
</evidence>
<dbReference type="InterPro" id="IPR000477">
    <property type="entry name" value="RT_dom"/>
</dbReference>